<keyword evidence="1" id="KW-0472">Membrane</keyword>
<dbReference type="RefSeq" id="WP_137999471.1">
    <property type="nucleotide sequence ID" value="NZ_SJDU01000736.1"/>
</dbReference>
<sequence length="121" mass="13271">MRKRYFFIPLIAIIVISGILMWACKHPLGDGISFTNINNQGGGNGTIEEGGPGYKGEIGKDVTNTIIRPTQVEVFPYISAGNYYRIPTLIQLTNGDLIAFADKRKGTIGDLPNSIEVVMKR</sequence>
<dbReference type="InterPro" id="IPR036278">
    <property type="entry name" value="Sialidase_sf"/>
</dbReference>
<keyword evidence="1" id="KW-1133">Transmembrane helix</keyword>
<reference evidence="2 3" key="1">
    <citation type="journal article" date="2019" name="Anaerobe">
        <title>Brachyspira catarrhinii sp. nov., an anaerobic intestinal spirochaete isolated from vervet monkeys may have been misidentified as Brachyspira aalborgi in previous studies.</title>
        <authorList>
            <person name="Phillips N.D."/>
            <person name="La T."/>
            <person name="Hampson D.J."/>
        </authorList>
    </citation>
    <scope>NUCLEOTIDE SEQUENCE [LARGE SCALE GENOMIC DNA]</scope>
    <source>
        <strain evidence="2 3">Z12</strain>
    </source>
</reference>
<evidence type="ECO:0000313" key="3">
    <source>
        <dbReference type="Proteomes" id="UP000310168"/>
    </source>
</evidence>
<dbReference type="SUPFAM" id="SSF50939">
    <property type="entry name" value="Sialidases"/>
    <property type="match status" value="1"/>
</dbReference>
<comment type="caution">
    <text evidence="2">The sequence shown here is derived from an EMBL/GenBank/DDBJ whole genome shotgun (WGS) entry which is preliminary data.</text>
</comment>
<proteinExistence type="predicted"/>
<feature type="non-terminal residue" evidence="2">
    <location>
        <position position="121"/>
    </location>
</feature>
<feature type="transmembrane region" description="Helical" evidence="1">
    <location>
        <begin position="6"/>
        <end position="24"/>
    </location>
</feature>
<accession>A0ABY2TN88</accession>
<gene>
    <name evidence="2" type="ORF">EZH24_13260</name>
</gene>
<protein>
    <submittedName>
        <fullName evidence="2">Exo-alpha-sialidase</fullName>
    </submittedName>
</protein>
<keyword evidence="3" id="KW-1185">Reference proteome</keyword>
<keyword evidence="1" id="KW-0812">Transmembrane</keyword>
<name>A0ABY2TN88_9SPIR</name>
<dbReference type="Proteomes" id="UP000310168">
    <property type="component" value="Unassembled WGS sequence"/>
</dbReference>
<evidence type="ECO:0000256" key="1">
    <source>
        <dbReference type="SAM" id="Phobius"/>
    </source>
</evidence>
<dbReference type="CDD" id="cd15482">
    <property type="entry name" value="Sialidase_non-viral"/>
    <property type="match status" value="1"/>
</dbReference>
<dbReference type="Gene3D" id="2.120.10.10">
    <property type="match status" value="1"/>
</dbReference>
<organism evidence="2 3">
    <name type="scientific">Brachyspira catarrhinii</name>
    <dbReference type="NCBI Taxonomy" id="2528966"/>
    <lineage>
        <taxon>Bacteria</taxon>
        <taxon>Pseudomonadati</taxon>
        <taxon>Spirochaetota</taxon>
        <taxon>Spirochaetia</taxon>
        <taxon>Brachyspirales</taxon>
        <taxon>Brachyspiraceae</taxon>
        <taxon>Brachyspira</taxon>
    </lineage>
</organism>
<dbReference type="EMBL" id="SJDU01000736">
    <property type="protein sequence ID" value="TKZ22745.1"/>
    <property type="molecule type" value="Genomic_DNA"/>
</dbReference>
<evidence type="ECO:0000313" key="2">
    <source>
        <dbReference type="EMBL" id="TKZ22745.1"/>
    </source>
</evidence>